<sequence>MPTSQQVRDITNASSLLHHLRVSLSRVLDFFPPFCGHLEAEEQSGTTCFFIKCNNAGVQFNHAIADGVTVDHMLDQSKVFGNAIYPATITVKTGELLEHGFEWAALQINEMLASHDHEKFKCKYENWMKDPEITKLGDLPSNYFMLHSSP</sequence>
<dbReference type="AlphaFoldDB" id="A0AAF0TDB7"/>
<dbReference type="Pfam" id="PF02458">
    <property type="entry name" value="Transferase"/>
    <property type="match status" value="1"/>
</dbReference>
<evidence type="ECO:0000256" key="1">
    <source>
        <dbReference type="ARBA" id="ARBA00022679"/>
    </source>
</evidence>
<dbReference type="Gene3D" id="3.30.559.10">
    <property type="entry name" value="Chloramphenicol acetyltransferase-like domain"/>
    <property type="match status" value="1"/>
</dbReference>
<dbReference type="InterPro" id="IPR023213">
    <property type="entry name" value="CAT-like_dom_sf"/>
</dbReference>
<dbReference type="PANTHER" id="PTHR31896">
    <property type="entry name" value="FAMILY REGULATORY PROTEIN, PUTATIVE (AFU_ORTHOLOGUE AFUA_3G14730)-RELATED"/>
    <property type="match status" value="1"/>
</dbReference>
<keyword evidence="3" id="KW-1185">Reference proteome</keyword>
<dbReference type="PANTHER" id="PTHR31896:SF52">
    <property type="entry name" value="ANTHRANILATE N-BENZOYLTRANSFERASE PROTEIN"/>
    <property type="match status" value="1"/>
</dbReference>
<dbReference type="Proteomes" id="UP001234989">
    <property type="component" value="Chromosome 2"/>
</dbReference>
<reference evidence="2" key="1">
    <citation type="submission" date="2023-08" db="EMBL/GenBank/DDBJ databases">
        <title>A de novo genome assembly of Solanum verrucosum Schlechtendal, a Mexican diploid species geographically isolated from the other diploid A-genome species in potato relatives.</title>
        <authorList>
            <person name="Hosaka K."/>
        </authorList>
    </citation>
    <scope>NUCLEOTIDE SEQUENCE</scope>
    <source>
        <tissue evidence="2">Young leaves</tissue>
    </source>
</reference>
<dbReference type="InterPro" id="IPR051283">
    <property type="entry name" value="Sec_Metabolite_Acyltrans"/>
</dbReference>
<dbReference type="GO" id="GO:0016740">
    <property type="term" value="F:transferase activity"/>
    <property type="evidence" value="ECO:0007669"/>
    <property type="project" value="UniProtKB-KW"/>
</dbReference>
<name>A0AAF0TDB7_SOLVR</name>
<evidence type="ECO:0000313" key="2">
    <source>
        <dbReference type="EMBL" id="WMV14721.1"/>
    </source>
</evidence>
<accession>A0AAF0TDB7</accession>
<evidence type="ECO:0000313" key="3">
    <source>
        <dbReference type="Proteomes" id="UP001234989"/>
    </source>
</evidence>
<organism evidence="2 3">
    <name type="scientific">Solanum verrucosum</name>
    <dbReference type="NCBI Taxonomy" id="315347"/>
    <lineage>
        <taxon>Eukaryota</taxon>
        <taxon>Viridiplantae</taxon>
        <taxon>Streptophyta</taxon>
        <taxon>Embryophyta</taxon>
        <taxon>Tracheophyta</taxon>
        <taxon>Spermatophyta</taxon>
        <taxon>Magnoliopsida</taxon>
        <taxon>eudicotyledons</taxon>
        <taxon>Gunneridae</taxon>
        <taxon>Pentapetalae</taxon>
        <taxon>asterids</taxon>
        <taxon>lamiids</taxon>
        <taxon>Solanales</taxon>
        <taxon>Solanaceae</taxon>
        <taxon>Solanoideae</taxon>
        <taxon>Solaneae</taxon>
        <taxon>Solanum</taxon>
    </lineage>
</organism>
<protein>
    <submittedName>
        <fullName evidence="2">Uncharacterized protein</fullName>
    </submittedName>
</protein>
<keyword evidence="1" id="KW-0808">Transferase</keyword>
<gene>
    <name evidence="2" type="ORF">MTR67_008106</name>
</gene>
<dbReference type="EMBL" id="CP133613">
    <property type="protein sequence ID" value="WMV14721.1"/>
    <property type="molecule type" value="Genomic_DNA"/>
</dbReference>
<proteinExistence type="predicted"/>